<gene>
    <name evidence="1" type="ORF">QHF89_15230</name>
</gene>
<organism evidence="1 2">
    <name type="scientific">Polyangium sorediatum</name>
    <dbReference type="NCBI Taxonomy" id="889274"/>
    <lineage>
        <taxon>Bacteria</taxon>
        <taxon>Pseudomonadati</taxon>
        <taxon>Myxococcota</taxon>
        <taxon>Polyangia</taxon>
        <taxon>Polyangiales</taxon>
        <taxon>Polyangiaceae</taxon>
        <taxon>Polyangium</taxon>
    </lineage>
</organism>
<dbReference type="SUPFAM" id="SSF89372">
    <property type="entry name" value="Fucose-specific lectin"/>
    <property type="match status" value="1"/>
</dbReference>
<comment type="caution">
    <text evidence="1">The sequence shown here is derived from an EMBL/GenBank/DDBJ whole genome shotgun (WGS) entry which is preliminary data.</text>
</comment>
<evidence type="ECO:0000313" key="1">
    <source>
        <dbReference type="EMBL" id="MDI1430845.1"/>
    </source>
</evidence>
<proteinExistence type="predicted"/>
<reference evidence="1 2" key="1">
    <citation type="submission" date="2023-04" db="EMBL/GenBank/DDBJ databases">
        <title>The genome sequence of Polyangium sorediatum DSM14670.</title>
        <authorList>
            <person name="Zhang X."/>
        </authorList>
    </citation>
    <scope>NUCLEOTIDE SEQUENCE [LARGE SCALE GENOMIC DNA]</scope>
    <source>
        <strain evidence="1 2">DSM 14670</strain>
    </source>
</reference>
<evidence type="ECO:0000313" key="2">
    <source>
        <dbReference type="Proteomes" id="UP001160301"/>
    </source>
</evidence>
<sequence>MRATHRGQPAPGFVAEGGRRGRGASQLVFVDERPHILYKDYANGAVKHATYEDGAWKTEVVEPAAANGLSLVADVEVVNTAFQPGSNTSLALRNGTPEIVYTQRENNIYFRVYHAARVDAMNWDKAEVTSSYMYDTTNPFLVDATGGRHIFPATYDGLLHMQGTPGSWTKEPITTSSIATSAALDAKGVSHVAYLDIGAQRMSYASHATGSFQTTEVDPTSFATGGSLKVDDTGRVHIAHHDLSAKRLMYATACP</sequence>
<protein>
    <submittedName>
        <fullName evidence="1">Uncharacterized protein</fullName>
    </submittedName>
</protein>
<dbReference type="Proteomes" id="UP001160301">
    <property type="component" value="Unassembled WGS sequence"/>
</dbReference>
<accession>A0ABT6NR91</accession>
<dbReference type="Gene3D" id="2.120.10.70">
    <property type="entry name" value="Fucose-specific lectin"/>
    <property type="match status" value="1"/>
</dbReference>
<keyword evidence="2" id="KW-1185">Reference proteome</keyword>
<name>A0ABT6NR91_9BACT</name>
<dbReference type="EMBL" id="JARZHI010000011">
    <property type="protein sequence ID" value="MDI1430845.1"/>
    <property type="molecule type" value="Genomic_DNA"/>
</dbReference>